<dbReference type="Proteomes" id="UP001165422">
    <property type="component" value="Unassembled WGS sequence"/>
</dbReference>
<keyword evidence="3" id="KW-1185">Reference proteome</keyword>
<name>A0ABS8N130_9CLOT</name>
<gene>
    <name evidence="2" type="ORF">LN736_01175</name>
</gene>
<keyword evidence="1" id="KW-0812">Transmembrane</keyword>
<proteinExistence type="predicted"/>
<sequence>MSGYIVITDMVCVTIVGVVGIFSILAYLKERAVLKYKNNSSVSGNEISITVDDNKDRNSKN</sequence>
<protein>
    <submittedName>
        <fullName evidence="2">Uncharacterized protein</fullName>
    </submittedName>
</protein>
<organism evidence="2 3">
    <name type="scientific">Clostridium aromativorans</name>
    <dbReference type="NCBI Taxonomy" id="2836848"/>
    <lineage>
        <taxon>Bacteria</taxon>
        <taxon>Bacillati</taxon>
        <taxon>Bacillota</taxon>
        <taxon>Clostridia</taxon>
        <taxon>Eubacteriales</taxon>
        <taxon>Clostridiaceae</taxon>
        <taxon>Clostridium</taxon>
    </lineage>
</organism>
<feature type="transmembrane region" description="Helical" evidence="1">
    <location>
        <begin position="6"/>
        <end position="28"/>
    </location>
</feature>
<dbReference type="EMBL" id="JAJJPB010000001">
    <property type="protein sequence ID" value="MCC9293488.1"/>
    <property type="molecule type" value="Genomic_DNA"/>
</dbReference>
<evidence type="ECO:0000313" key="3">
    <source>
        <dbReference type="Proteomes" id="UP001165422"/>
    </source>
</evidence>
<keyword evidence="1" id="KW-0472">Membrane</keyword>
<comment type="caution">
    <text evidence="2">The sequence shown here is derived from an EMBL/GenBank/DDBJ whole genome shotgun (WGS) entry which is preliminary data.</text>
</comment>
<keyword evidence="1" id="KW-1133">Transmembrane helix</keyword>
<reference evidence="2" key="1">
    <citation type="submission" date="2021-11" db="EMBL/GenBank/DDBJ databases">
        <authorList>
            <person name="Qingchun L."/>
            <person name="Dong Z."/>
            <person name="Zongwei Q."/>
            <person name="Jia Z."/>
            <person name="Duotao L."/>
        </authorList>
    </citation>
    <scope>NUCLEOTIDE SEQUENCE</scope>
    <source>
        <strain evidence="2">WLY-B-L2</strain>
    </source>
</reference>
<evidence type="ECO:0000313" key="2">
    <source>
        <dbReference type="EMBL" id="MCC9293488.1"/>
    </source>
</evidence>
<accession>A0ABS8N130</accession>
<evidence type="ECO:0000256" key="1">
    <source>
        <dbReference type="SAM" id="Phobius"/>
    </source>
</evidence>
<dbReference type="RefSeq" id="WP_229980492.1">
    <property type="nucleotide sequence ID" value="NZ_JAJJPB010000001.1"/>
</dbReference>